<dbReference type="SUPFAM" id="SSF56784">
    <property type="entry name" value="HAD-like"/>
    <property type="match status" value="1"/>
</dbReference>
<organism evidence="6 7">
    <name type="scientific">Goekera deserti</name>
    <dbReference type="NCBI Taxonomy" id="2497753"/>
    <lineage>
        <taxon>Bacteria</taxon>
        <taxon>Bacillati</taxon>
        <taxon>Actinomycetota</taxon>
        <taxon>Actinomycetes</taxon>
        <taxon>Geodermatophilales</taxon>
        <taxon>Geodermatophilaceae</taxon>
        <taxon>Goekera</taxon>
    </lineage>
</organism>
<dbReference type="NCBIfam" id="TIGR01509">
    <property type="entry name" value="HAD-SF-IA-v3"/>
    <property type="match status" value="1"/>
</dbReference>
<dbReference type="GO" id="GO:0046872">
    <property type="term" value="F:metal ion binding"/>
    <property type="evidence" value="ECO:0007669"/>
    <property type="project" value="UniProtKB-KW"/>
</dbReference>
<comment type="cofactor">
    <cofactor evidence="1">
        <name>Mg(2+)</name>
        <dbReference type="ChEBI" id="CHEBI:18420"/>
    </cofactor>
</comment>
<dbReference type="AlphaFoldDB" id="A0A7K3WEC8"/>
<sequence>MDGTLVDTEVHWDVALEELAQRLGDTLSAPARAEITGSSVPTALGILYRDVGVTRGAGQQAADDAWLQARVAELMQTSVPWRPGAPELLRAVRDSGLRTALVTTTFRAIADIALGHIGRHFFDVTVCGDEVPATKPSPAPYLQAMDALGVAAAACVVIEDSVTGVTAGLAAGAAVLGVPSLSPFTPAPGLTVRGSLTGVRVADLQAVLAARPVADVPG</sequence>
<dbReference type="Gene3D" id="3.40.50.1000">
    <property type="entry name" value="HAD superfamily/HAD-like"/>
    <property type="match status" value="1"/>
</dbReference>
<comment type="similarity">
    <text evidence="2">Belongs to the HAD-like hydrolase superfamily. CbbY/CbbZ/Gph/YieH family.</text>
</comment>
<dbReference type="InterPro" id="IPR036412">
    <property type="entry name" value="HAD-like_sf"/>
</dbReference>
<dbReference type="Pfam" id="PF00702">
    <property type="entry name" value="Hydrolase"/>
    <property type="match status" value="1"/>
</dbReference>
<gene>
    <name evidence="6" type="ORF">G1H19_11910</name>
</gene>
<evidence type="ECO:0000256" key="4">
    <source>
        <dbReference type="ARBA" id="ARBA00022842"/>
    </source>
</evidence>
<keyword evidence="3" id="KW-0479">Metal-binding</keyword>
<evidence type="ECO:0000256" key="1">
    <source>
        <dbReference type="ARBA" id="ARBA00001946"/>
    </source>
</evidence>
<evidence type="ECO:0000256" key="3">
    <source>
        <dbReference type="ARBA" id="ARBA00022723"/>
    </source>
</evidence>
<accession>A0A7K3WEC8</accession>
<keyword evidence="7" id="KW-1185">Reference proteome</keyword>
<dbReference type="InterPro" id="IPR006439">
    <property type="entry name" value="HAD-SF_hydro_IA"/>
</dbReference>
<dbReference type="PANTHER" id="PTHR46193">
    <property type="entry name" value="6-PHOSPHOGLUCONATE PHOSPHATASE"/>
    <property type="match status" value="1"/>
</dbReference>
<evidence type="ECO:0000313" key="7">
    <source>
        <dbReference type="Proteomes" id="UP000470470"/>
    </source>
</evidence>
<dbReference type="InterPro" id="IPR023214">
    <property type="entry name" value="HAD_sf"/>
</dbReference>
<dbReference type="Proteomes" id="UP000470470">
    <property type="component" value="Unassembled WGS sequence"/>
</dbReference>
<evidence type="ECO:0000256" key="5">
    <source>
        <dbReference type="ARBA" id="ARBA00023277"/>
    </source>
</evidence>
<name>A0A7K3WEC8_9ACTN</name>
<dbReference type="GO" id="GO:0003824">
    <property type="term" value="F:catalytic activity"/>
    <property type="evidence" value="ECO:0007669"/>
    <property type="project" value="UniProtKB-ARBA"/>
</dbReference>
<dbReference type="EMBL" id="JAAGWK010000016">
    <property type="protein sequence ID" value="NEL54706.1"/>
    <property type="molecule type" value="Genomic_DNA"/>
</dbReference>
<keyword evidence="4" id="KW-0460">Magnesium</keyword>
<proteinExistence type="inferred from homology"/>
<reference evidence="6 7" key="1">
    <citation type="submission" date="2020-02" db="EMBL/GenBank/DDBJ databases">
        <title>The whole genome sequence of CPCC 205119.</title>
        <authorList>
            <person name="Jiang Z."/>
        </authorList>
    </citation>
    <scope>NUCLEOTIDE SEQUENCE [LARGE SCALE GENOMIC DNA]</scope>
    <source>
        <strain evidence="6 7">CPCC 205119</strain>
    </source>
</reference>
<protein>
    <submittedName>
        <fullName evidence="6">HAD family phosphatase</fullName>
    </submittedName>
</protein>
<keyword evidence="5" id="KW-0119">Carbohydrate metabolism</keyword>
<evidence type="ECO:0000256" key="2">
    <source>
        <dbReference type="ARBA" id="ARBA00006171"/>
    </source>
</evidence>
<dbReference type="CDD" id="cd07505">
    <property type="entry name" value="HAD_BPGM-like"/>
    <property type="match status" value="1"/>
</dbReference>
<dbReference type="InterPro" id="IPR051600">
    <property type="entry name" value="Beta-PGM-like"/>
</dbReference>
<dbReference type="PANTHER" id="PTHR46193:SF18">
    <property type="entry name" value="HEXITOL PHOSPHATASE B"/>
    <property type="match status" value="1"/>
</dbReference>
<dbReference type="Gene3D" id="1.10.150.240">
    <property type="entry name" value="Putative phosphatase, domain 2"/>
    <property type="match status" value="1"/>
</dbReference>
<evidence type="ECO:0000313" key="6">
    <source>
        <dbReference type="EMBL" id="NEL54706.1"/>
    </source>
</evidence>
<dbReference type="InterPro" id="IPR023198">
    <property type="entry name" value="PGP-like_dom2"/>
</dbReference>
<comment type="caution">
    <text evidence="6">The sequence shown here is derived from an EMBL/GenBank/DDBJ whole genome shotgun (WGS) entry which is preliminary data.</text>
</comment>